<comment type="similarity">
    <text evidence="1">Belongs to the short-chain dehydrogenases/reductases (SDR) family.</text>
</comment>
<name>A0ABQ2WA10_9ACTN</name>
<evidence type="ECO:0000256" key="1">
    <source>
        <dbReference type="ARBA" id="ARBA00006484"/>
    </source>
</evidence>
<feature type="region of interest" description="Disordered" evidence="2">
    <location>
        <begin position="207"/>
        <end position="227"/>
    </location>
</feature>
<dbReference type="PANTHER" id="PTHR42879">
    <property type="entry name" value="3-OXOACYL-(ACYL-CARRIER-PROTEIN) REDUCTASE"/>
    <property type="match status" value="1"/>
</dbReference>
<dbReference type="RefSeq" id="WP_189547267.1">
    <property type="nucleotide sequence ID" value="NZ_BMTF01000026.1"/>
</dbReference>
<dbReference type="Gene3D" id="3.40.50.720">
    <property type="entry name" value="NAD(P)-binding Rossmann-like Domain"/>
    <property type="match status" value="1"/>
</dbReference>
<dbReference type="InterPro" id="IPR036291">
    <property type="entry name" value="NAD(P)-bd_dom_sf"/>
</dbReference>
<gene>
    <name evidence="3" type="primary">fabG</name>
    <name evidence="3" type="ORF">GCM10015535_58540</name>
</gene>
<dbReference type="PRINTS" id="PR00081">
    <property type="entry name" value="GDHRDH"/>
</dbReference>
<dbReference type="NCBIfam" id="NF009466">
    <property type="entry name" value="PRK12826.1-2"/>
    <property type="match status" value="1"/>
</dbReference>
<dbReference type="Proteomes" id="UP000660675">
    <property type="component" value="Unassembled WGS sequence"/>
</dbReference>
<evidence type="ECO:0000313" key="4">
    <source>
        <dbReference type="Proteomes" id="UP000660675"/>
    </source>
</evidence>
<accession>A0ABQ2WA10</accession>
<comment type="caution">
    <text evidence="3">The sequence shown here is derived from an EMBL/GenBank/DDBJ whole genome shotgun (WGS) entry which is preliminary data.</text>
</comment>
<keyword evidence="4" id="KW-1185">Reference proteome</keyword>
<proteinExistence type="inferred from homology"/>
<dbReference type="PANTHER" id="PTHR42879:SF2">
    <property type="entry name" value="3-OXOACYL-[ACYL-CARRIER-PROTEIN] REDUCTASE FABG"/>
    <property type="match status" value="1"/>
</dbReference>
<sequence>MTLSVLELPILAQPLRGRVALVTGGATGIGAAISRALGAAGASVAVNHLAQLDDARHVINGVRRGGRTAIEINADLTDPNAVARLEDQVRAELGSIDILVNNAGAYPRVEWKDTGEAQWAQALDVNLTIHYRVSQAVTPGMIRNQWGRVINIGSVNARVGRRGLTAYSTAKAGLLGFTRSLARELGPDGICVNTVLPGAIQVGTQDVSNDQHRTAPHDQVRRQCVPRRGRPEDVAAAVAFLAAPSASFITGQSLHVDGGWHLH</sequence>
<dbReference type="EMBL" id="BMTF01000026">
    <property type="protein sequence ID" value="GGV94069.1"/>
    <property type="molecule type" value="Genomic_DNA"/>
</dbReference>
<evidence type="ECO:0000313" key="3">
    <source>
        <dbReference type="EMBL" id="GGV94069.1"/>
    </source>
</evidence>
<dbReference type="SUPFAM" id="SSF51735">
    <property type="entry name" value="NAD(P)-binding Rossmann-fold domains"/>
    <property type="match status" value="1"/>
</dbReference>
<dbReference type="InterPro" id="IPR020904">
    <property type="entry name" value="Sc_DH/Rdtase_CS"/>
</dbReference>
<dbReference type="PRINTS" id="PR00080">
    <property type="entry name" value="SDRFAMILY"/>
</dbReference>
<dbReference type="Pfam" id="PF13561">
    <property type="entry name" value="adh_short_C2"/>
    <property type="match status" value="1"/>
</dbReference>
<reference evidence="4" key="1">
    <citation type="journal article" date="2019" name="Int. J. Syst. Evol. Microbiol.">
        <title>The Global Catalogue of Microorganisms (GCM) 10K type strain sequencing project: providing services to taxonomists for standard genome sequencing and annotation.</title>
        <authorList>
            <consortium name="The Broad Institute Genomics Platform"/>
            <consortium name="The Broad Institute Genome Sequencing Center for Infectious Disease"/>
            <person name="Wu L."/>
            <person name="Ma J."/>
        </authorList>
    </citation>
    <scope>NUCLEOTIDE SEQUENCE [LARGE SCALE GENOMIC DNA]</scope>
    <source>
        <strain evidence="4">JCM 4376</strain>
    </source>
</reference>
<evidence type="ECO:0000256" key="2">
    <source>
        <dbReference type="SAM" id="MobiDB-lite"/>
    </source>
</evidence>
<dbReference type="InterPro" id="IPR002347">
    <property type="entry name" value="SDR_fam"/>
</dbReference>
<dbReference type="InterPro" id="IPR050259">
    <property type="entry name" value="SDR"/>
</dbReference>
<organism evidence="3 4">
    <name type="scientific">Streptomyces gelaticus</name>
    <dbReference type="NCBI Taxonomy" id="285446"/>
    <lineage>
        <taxon>Bacteria</taxon>
        <taxon>Bacillati</taxon>
        <taxon>Actinomycetota</taxon>
        <taxon>Actinomycetes</taxon>
        <taxon>Kitasatosporales</taxon>
        <taxon>Streptomycetaceae</taxon>
        <taxon>Streptomyces</taxon>
    </lineage>
</organism>
<dbReference type="PROSITE" id="PS00061">
    <property type="entry name" value="ADH_SHORT"/>
    <property type="match status" value="1"/>
</dbReference>
<protein>
    <submittedName>
        <fullName evidence="3">3-oxoacyl-[acyl-carrier-protein] reductase FabG</fullName>
    </submittedName>
</protein>
<feature type="compositionally biased region" description="Basic and acidic residues" evidence="2">
    <location>
        <begin position="209"/>
        <end position="221"/>
    </location>
</feature>